<dbReference type="Proteomes" id="UP000218113">
    <property type="component" value="Unassembled WGS sequence"/>
</dbReference>
<name>A0A2A4T208_9DELT</name>
<dbReference type="InterPro" id="IPR051405">
    <property type="entry name" value="phD/YefM_antitoxin"/>
</dbReference>
<reference evidence="4" key="1">
    <citation type="submission" date="2017-08" db="EMBL/GenBank/DDBJ databases">
        <title>A dynamic microbial community with high functional redundancy inhabits the cold, oxic subseafloor aquifer.</title>
        <authorList>
            <person name="Tully B.J."/>
            <person name="Wheat C.G."/>
            <person name="Glazer B.T."/>
            <person name="Huber J.A."/>
        </authorList>
    </citation>
    <scope>NUCLEOTIDE SEQUENCE [LARGE SCALE GENOMIC DNA]</scope>
</reference>
<dbReference type="Gene3D" id="3.40.1620.10">
    <property type="entry name" value="YefM-like domain"/>
    <property type="match status" value="1"/>
</dbReference>
<dbReference type="PANTHER" id="PTHR33713">
    <property type="entry name" value="ANTITOXIN YAFN-RELATED"/>
    <property type="match status" value="1"/>
</dbReference>
<dbReference type="EMBL" id="NVSR01000054">
    <property type="protein sequence ID" value="PCI27603.1"/>
    <property type="molecule type" value="Genomic_DNA"/>
</dbReference>
<organism evidence="3 4">
    <name type="scientific">SAR324 cluster bacterium</name>
    <dbReference type="NCBI Taxonomy" id="2024889"/>
    <lineage>
        <taxon>Bacteria</taxon>
        <taxon>Deltaproteobacteria</taxon>
        <taxon>SAR324 cluster</taxon>
    </lineage>
</organism>
<proteinExistence type="inferred from homology"/>
<dbReference type="PANTHER" id="PTHR33713:SF6">
    <property type="entry name" value="ANTITOXIN YEFM"/>
    <property type="match status" value="1"/>
</dbReference>
<comment type="similarity">
    <text evidence="1 2">Belongs to the phD/YefM antitoxin family.</text>
</comment>
<gene>
    <name evidence="3" type="ORF">COB67_08145</name>
</gene>
<accession>A0A2A4T208</accession>
<dbReference type="Pfam" id="PF02604">
    <property type="entry name" value="PhdYeFM_antitox"/>
    <property type="match status" value="1"/>
</dbReference>
<comment type="caution">
    <text evidence="3">The sequence shown here is derived from an EMBL/GenBank/DDBJ whole genome shotgun (WGS) entry which is preliminary data.</text>
</comment>
<evidence type="ECO:0000313" key="3">
    <source>
        <dbReference type="EMBL" id="PCI27603.1"/>
    </source>
</evidence>
<evidence type="ECO:0000256" key="1">
    <source>
        <dbReference type="ARBA" id="ARBA00009981"/>
    </source>
</evidence>
<protein>
    <recommendedName>
        <fullName evidence="2">Antitoxin</fullName>
    </recommendedName>
</protein>
<dbReference type="InterPro" id="IPR006442">
    <property type="entry name" value="Antitoxin_Phd/YefM"/>
</dbReference>
<dbReference type="InterPro" id="IPR036165">
    <property type="entry name" value="YefM-like_sf"/>
</dbReference>
<sequence length="80" mass="8839">MPSLSVSEARKNLYRLVDEVTESHVPVLITGKRNSAVLISEGDWSSIQETLHLISIPGMKESIQEGQSTPIGDCSEELDW</sequence>
<dbReference type="SUPFAM" id="SSF143120">
    <property type="entry name" value="YefM-like"/>
    <property type="match status" value="1"/>
</dbReference>
<evidence type="ECO:0000313" key="4">
    <source>
        <dbReference type="Proteomes" id="UP000218113"/>
    </source>
</evidence>
<evidence type="ECO:0000256" key="2">
    <source>
        <dbReference type="RuleBase" id="RU362080"/>
    </source>
</evidence>
<dbReference type="NCBIfam" id="TIGR01552">
    <property type="entry name" value="phd_fam"/>
    <property type="match status" value="1"/>
</dbReference>
<comment type="function">
    <text evidence="2">Antitoxin component of a type II toxin-antitoxin (TA) system.</text>
</comment>
<dbReference type="AlphaFoldDB" id="A0A2A4T208"/>